<organism evidence="1 2">
    <name type="scientific">Nocardiopsis rhodophaea</name>
    <dbReference type="NCBI Taxonomy" id="280238"/>
    <lineage>
        <taxon>Bacteria</taxon>
        <taxon>Bacillati</taxon>
        <taxon>Actinomycetota</taxon>
        <taxon>Actinomycetes</taxon>
        <taxon>Streptosporangiales</taxon>
        <taxon>Nocardiopsidaceae</taxon>
        <taxon>Nocardiopsis</taxon>
    </lineage>
</organism>
<protein>
    <recommendedName>
        <fullName evidence="3">HPr kinase/phosphorylase C-terminal domain-containing protein</fullName>
    </recommendedName>
</protein>
<reference evidence="1 2" key="1">
    <citation type="journal article" date="2019" name="Int. J. Syst. Evol. Microbiol.">
        <title>The Global Catalogue of Microorganisms (GCM) 10K type strain sequencing project: providing services to taxonomists for standard genome sequencing and annotation.</title>
        <authorList>
            <consortium name="The Broad Institute Genomics Platform"/>
            <consortium name="The Broad Institute Genome Sequencing Center for Infectious Disease"/>
            <person name="Wu L."/>
            <person name="Ma J."/>
        </authorList>
    </citation>
    <scope>NUCLEOTIDE SEQUENCE [LARGE SCALE GENOMIC DNA]</scope>
    <source>
        <strain evidence="1 2">JCM 15313</strain>
    </source>
</reference>
<name>A0ABN2T582_9ACTN</name>
<evidence type="ECO:0008006" key="3">
    <source>
        <dbReference type="Google" id="ProtNLM"/>
    </source>
</evidence>
<proteinExistence type="predicted"/>
<dbReference type="EMBL" id="BAAAPC010000010">
    <property type="protein sequence ID" value="GAA1999086.1"/>
    <property type="molecule type" value="Genomic_DNA"/>
</dbReference>
<dbReference type="RefSeq" id="WP_344162647.1">
    <property type="nucleotide sequence ID" value="NZ_BAAAPC010000010.1"/>
</dbReference>
<evidence type="ECO:0000313" key="1">
    <source>
        <dbReference type="EMBL" id="GAA1999086.1"/>
    </source>
</evidence>
<keyword evidence="2" id="KW-1185">Reference proteome</keyword>
<sequence>MSENGIRETRIGFHGSVIILRHRGESVVERTLEFLGSHYLIRQVGRGDGGVLARVEVADTESAAHRAPAGPGRPIFIRKSASQFFTVPAEYRSDTRVEHLMCTRTGTTIAFSKEDPEITVALGADSDGLELIELLRDLVLKHQENLGSTVLHATSVCRGGGAVLVVGRKGAGKSTVAMELADALDGRVLSGDKALLAEEHGRVHNGPWGHWPGFRPSR</sequence>
<comment type="caution">
    <text evidence="1">The sequence shown here is derived from an EMBL/GenBank/DDBJ whole genome shotgun (WGS) entry which is preliminary data.</text>
</comment>
<gene>
    <name evidence="1" type="ORF">GCM10009799_27750</name>
</gene>
<accession>A0ABN2T582</accession>
<evidence type="ECO:0000313" key="2">
    <source>
        <dbReference type="Proteomes" id="UP001501585"/>
    </source>
</evidence>
<dbReference type="SUPFAM" id="SSF53795">
    <property type="entry name" value="PEP carboxykinase-like"/>
    <property type="match status" value="1"/>
</dbReference>
<dbReference type="Gene3D" id="3.40.50.300">
    <property type="entry name" value="P-loop containing nucleotide triphosphate hydrolases"/>
    <property type="match status" value="1"/>
</dbReference>
<dbReference type="Proteomes" id="UP001501585">
    <property type="component" value="Unassembled WGS sequence"/>
</dbReference>
<dbReference type="InterPro" id="IPR027417">
    <property type="entry name" value="P-loop_NTPase"/>
</dbReference>